<protein>
    <recommendedName>
        <fullName evidence="10 13">Deferrochelatase</fullName>
        <ecNumber evidence="13">1.11.1.-</ecNumber>
    </recommendedName>
    <alternativeName>
        <fullName evidence="11 13">Peroxidase EfeB</fullName>
    </alternativeName>
</protein>
<keyword evidence="3 13" id="KW-0349">Heme</keyword>
<evidence type="ECO:0000259" key="15">
    <source>
        <dbReference type="Pfam" id="PF20628"/>
    </source>
</evidence>
<evidence type="ECO:0000256" key="10">
    <source>
        <dbReference type="ARBA" id="ARBA00033771"/>
    </source>
</evidence>
<dbReference type="AlphaFoldDB" id="A0A939BW86"/>
<dbReference type="SUPFAM" id="SSF54909">
    <property type="entry name" value="Dimeric alpha+beta barrel"/>
    <property type="match status" value="1"/>
</dbReference>
<dbReference type="GO" id="GO:0033212">
    <property type="term" value="P:iron import into cell"/>
    <property type="evidence" value="ECO:0007669"/>
    <property type="project" value="InterPro"/>
</dbReference>
<sequence>MSQQGTGRPSPTIGRWSRRGVLGAAGVGALGAGAGVVAGRAGASADGGGAGELTYAFRGAHQAGVVTPVQEHLHFAAYDLVEGATREDLIALLQEWTAAAERLTRGQPVTEDGAVGGPLLAPPDDTGETLDLGAHGLTVTFGFGPSLFTGELGRRLGLTDRRPAALNRLPLFAFDLLEEPISDGDLCLQVCAEDPHVAVHAIRNLTRIAFGTAMIRWSQIGFGRTAATTRSQSTPRNLFGFKDGTANVMSDETEALERWVWVPDDAEPAWMAGGTYLVTRKIMMTIENWDRVSLDEQQKIMGRDKKEGAPLSGGGEFTEPDFTHVGADGEPLIPLDSHVRLSHPDANKGQRMLRRSYNFVDGNNPLGQLSAGLFFISFQRDPQQFIDIQNSLKADTLNEYIRHVGSALFAVPGGIRPGEWVGQFLFD</sequence>
<dbReference type="GO" id="GO:0004325">
    <property type="term" value="F:ferrochelatase activity"/>
    <property type="evidence" value="ECO:0007669"/>
    <property type="project" value="UniProtKB-EC"/>
</dbReference>
<dbReference type="InterPro" id="IPR006313">
    <property type="entry name" value="EfeB/EfeN"/>
</dbReference>
<keyword evidence="7 13" id="KW-0408">Iron</keyword>
<keyword evidence="2 13" id="KW-0575">Peroxidase</keyword>
<evidence type="ECO:0000313" key="17">
    <source>
        <dbReference type="Proteomes" id="UP000663791"/>
    </source>
</evidence>
<dbReference type="GO" id="GO:0046872">
    <property type="term" value="F:metal ion binding"/>
    <property type="evidence" value="ECO:0007669"/>
    <property type="project" value="UniProtKB-KW"/>
</dbReference>
<dbReference type="GO" id="GO:0005829">
    <property type="term" value="C:cytosol"/>
    <property type="evidence" value="ECO:0007669"/>
    <property type="project" value="TreeGrafter"/>
</dbReference>
<evidence type="ECO:0000256" key="11">
    <source>
        <dbReference type="ARBA" id="ARBA00033775"/>
    </source>
</evidence>
<evidence type="ECO:0000256" key="13">
    <source>
        <dbReference type="RuleBase" id="RU365017"/>
    </source>
</evidence>
<dbReference type="GO" id="GO:0004601">
    <property type="term" value="F:peroxidase activity"/>
    <property type="evidence" value="ECO:0007669"/>
    <property type="project" value="UniProtKB-KW"/>
</dbReference>
<evidence type="ECO:0000256" key="4">
    <source>
        <dbReference type="ARBA" id="ARBA00022723"/>
    </source>
</evidence>
<feature type="domain" description="Dyp-type peroxidase N-terminal" evidence="14">
    <location>
        <begin position="62"/>
        <end position="222"/>
    </location>
</feature>
<accession>A0A939BW86</accession>
<keyword evidence="4 13" id="KW-0479">Metal-binding</keyword>
<comment type="cofactor">
    <cofactor evidence="13">
        <name>heme b</name>
        <dbReference type="ChEBI" id="CHEBI:60344"/>
    </cofactor>
    <text evidence="13">Binds 1 heme b (iron(II)-protoporphyrin IX) group non-covalently per subunit.</text>
</comment>
<dbReference type="EC" id="1.11.1.-" evidence="13"/>
<comment type="subcellular location">
    <subcellularLocation>
        <location evidence="1">Cell envelope</location>
    </subcellularLocation>
</comment>
<feature type="domain" description="Dyp-type peroxidase C-terminal" evidence="15">
    <location>
        <begin position="234"/>
        <end position="414"/>
    </location>
</feature>
<dbReference type="InterPro" id="IPR048327">
    <property type="entry name" value="Dyp_perox_N"/>
</dbReference>
<keyword evidence="8" id="KW-0456">Lyase</keyword>
<dbReference type="InterPro" id="IPR006314">
    <property type="entry name" value="Dyp_peroxidase"/>
</dbReference>
<dbReference type="PROSITE" id="PS51318">
    <property type="entry name" value="TAT"/>
    <property type="match status" value="1"/>
</dbReference>
<comment type="catalytic activity">
    <reaction evidence="12">
        <text>heme b + 2 H(+) = protoporphyrin IX + Fe(2+)</text>
        <dbReference type="Rhea" id="RHEA:22584"/>
        <dbReference type="ChEBI" id="CHEBI:15378"/>
        <dbReference type="ChEBI" id="CHEBI:29033"/>
        <dbReference type="ChEBI" id="CHEBI:57306"/>
        <dbReference type="ChEBI" id="CHEBI:60344"/>
        <dbReference type="EC" id="4.98.1.1"/>
    </reaction>
    <physiologicalReaction direction="left-to-right" evidence="12">
        <dbReference type="Rhea" id="RHEA:22585"/>
    </physiologicalReaction>
</comment>
<evidence type="ECO:0000259" key="14">
    <source>
        <dbReference type="Pfam" id="PF04261"/>
    </source>
</evidence>
<keyword evidence="17" id="KW-1185">Reference proteome</keyword>
<evidence type="ECO:0000256" key="7">
    <source>
        <dbReference type="ARBA" id="ARBA00023004"/>
    </source>
</evidence>
<dbReference type="NCBIfam" id="TIGR01412">
    <property type="entry name" value="tat_substr_1"/>
    <property type="match status" value="1"/>
</dbReference>
<dbReference type="Pfam" id="PF04261">
    <property type="entry name" value="Dyp_perox_N"/>
    <property type="match status" value="1"/>
</dbReference>
<evidence type="ECO:0000256" key="5">
    <source>
        <dbReference type="ARBA" id="ARBA00022729"/>
    </source>
</evidence>
<evidence type="ECO:0000256" key="9">
    <source>
        <dbReference type="ARBA" id="ARBA00025737"/>
    </source>
</evidence>
<dbReference type="EMBL" id="JAERTX010000010">
    <property type="protein sequence ID" value="MBM9460766.1"/>
    <property type="molecule type" value="Genomic_DNA"/>
</dbReference>
<evidence type="ECO:0000256" key="1">
    <source>
        <dbReference type="ARBA" id="ARBA00004196"/>
    </source>
</evidence>
<evidence type="ECO:0000256" key="8">
    <source>
        <dbReference type="ARBA" id="ARBA00023239"/>
    </source>
</evidence>
<evidence type="ECO:0000256" key="3">
    <source>
        <dbReference type="ARBA" id="ARBA00022617"/>
    </source>
</evidence>
<comment type="caution">
    <text evidence="16">The sequence shown here is derived from an EMBL/GenBank/DDBJ whole genome shotgun (WGS) entry which is preliminary data.</text>
</comment>
<dbReference type="RefSeq" id="WP_205292063.1">
    <property type="nucleotide sequence ID" value="NZ_CP074406.1"/>
</dbReference>
<dbReference type="InterPro" id="IPR006311">
    <property type="entry name" value="TAT_signal"/>
</dbReference>
<dbReference type="InterPro" id="IPR048328">
    <property type="entry name" value="Dyp_perox_C"/>
</dbReference>
<dbReference type="PANTHER" id="PTHR30521">
    <property type="entry name" value="DEFERROCHELATASE/PEROXIDASE"/>
    <property type="match status" value="1"/>
</dbReference>
<dbReference type="PANTHER" id="PTHR30521:SF4">
    <property type="entry name" value="DEFERROCHELATASE"/>
    <property type="match status" value="1"/>
</dbReference>
<dbReference type="InterPro" id="IPR011008">
    <property type="entry name" value="Dimeric_a/b-barrel"/>
</dbReference>
<evidence type="ECO:0000313" key="16">
    <source>
        <dbReference type="EMBL" id="MBM9460766.1"/>
    </source>
</evidence>
<dbReference type="GO" id="GO:0030313">
    <property type="term" value="C:cell envelope"/>
    <property type="evidence" value="ECO:0007669"/>
    <property type="project" value="UniProtKB-SubCell"/>
</dbReference>
<evidence type="ECO:0000256" key="2">
    <source>
        <dbReference type="ARBA" id="ARBA00022559"/>
    </source>
</evidence>
<dbReference type="Proteomes" id="UP000663791">
    <property type="component" value="Unassembled WGS sequence"/>
</dbReference>
<evidence type="ECO:0000256" key="6">
    <source>
        <dbReference type="ARBA" id="ARBA00023002"/>
    </source>
</evidence>
<gene>
    <name evidence="16" type="primary">efeB</name>
    <name evidence="16" type="ORF">JK386_12710</name>
</gene>
<proteinExistence type="inferred from homology"/>
<comment type="similarity">
    <text evidence="9 13">Belongs to the DyP-type peroxidase family.</text>
</comment>
<dbReference type="GO" id="GO:0020037">
    <property type="term" value="F:heme binding"/>
    <property type="evidence" value="ECO:0007669"/>
    <property type="project" value="InterPro"/>
</dbReference>
<reference evidence="16" key="1">
    <citation type="submission" date="2021-01" db="EMBL/GenBank/DDBJ databases">
        <title>Novel species in genus Nocardioides.</title>
        <authorList>
            <person name="Zhang G."/>
        </authorList>
    </citation>
    <scope>NUCLEOTIDE SEQUENCE</scope>
    <source>
        <strain evidence="16">Zg-536</strain>
    </source>
</reference>
<name>A0A939BW86_9ACTN</name>
<dbReference type="NCBIfam" id="TIGR01413">
    <property type="entry name" value="Dyp_perox_fam"/>
    <property type="match status" value="1"/>
</dbReference>
<comment type="function">
    <text evidence="13">Involved in the recovery of exogenous heme iron. Extracts iron from heme while preserving the protoporphyrin ring intact.</text>
</comment>
<dbReference type="Pfam" id="PF20628">
    <property type="entry name" value="Dyp_perox_C"/>
    <property type="match status" value="1"/>
</dbReference>
<organism evidence="16 17">
    <name type="scientific">Nocardioides faecalis</name>
    <dbReference type="NCBI Taxonomy" id="2803858"/>
    <lineage>
        <taxon>Bacteria</taxon>
        <taxon>Bacillati</taxon>
        <taxon>Actinomycetota</taxon>
        <taxon>Actinomycetes</taxon>
        <taxon>Propionibacteriales</taxon>
        <taxon>Nocardioidaceae</taxon>
        <taxon>Nocardioides</taxon>
    </lineage>
</organism>
<dbReference type="PROSITE" id="PS51404">
    <property type="entry name" value="DYP_PEROXIDASE"/>
    <property type="match status" value="1"/>
</dbReference>
<keyword evidence="5" id="KW-0732">Signal</keyword>
<keyword evidence="6 13" id="KW-0560">Oxidoreductase</keyword>
<evidence type="ECO:0000256" key="12">
    <source>
        <dbReference type="ARBA" id="ARBA00048856"/>
    </source>
</evidence>